<evidence type="ECO:0000256" key="1">
    <source>
        <dbReference type="SAM" id="MobiDB-lite"/>
    </source>
</evidence>
<reference evidence="2" key="1">
    <citation type="submission" date="2020-05" db="EMBL/GenBank/DDBJ databases">
        <title>Complete genome sequence of Bradyrhizobium diazoefficiens XF5 isolated from soybean nodule.</title>
        <authorList>
            <person name="Noda R."/>
            <person name="Kakizaki K."/>
            <person name="Minamisawa K."/>
        </authorList>
    </citation>
    <scope>NUCLEOTIDE SEQUENCE</scope>
    <source>
        <strain evidence="2">XF5</strain>
    </source>
</reference>
<organism evidence="2">
    <name type="scientific">Bradyrhizobium diazoefficiens</name>
    <dbReference type="NCBI Taxonomy" id="1355477"/>
    <lineage>
        <taxon>Bacteria</taxon>
        <taxon>Pseudomonadati</taxon>
        <taxon>Pseudomonadota</taxon>
        <taxon>Alphaproteobacteria</taxon>
        <taxon>Hyphomicrobiales</taxon>
        <taxon>Nitrobacteraceae</taxon>
        <taxon>Bradyrhizobium</taxon>
    </lineage>
</organism>
<evidence type="ECO:0000313" key="2">
    <source>
        <dbReference type="EMBL" id="BCE53668.1"/>
    </source>
</evidence>
<dbReference type="RefSeq" id="WP_182869607.1">
    <property type="nucleotide sequence ID" value="NZ_AP022638.1"/>
</dbReference>
<dbReference type="PROSITE" id="PS51257">
    <property type="entry name" value="PROKAR_LIPOPROTEIN"/>
    <property type="match status" value="1"/>
</dbReference>
<reference evidence="3" key="2">
    <citation type="submission" date="2020-05" db="EMBL/GenBank/DDBJ databases">
        <title>Complete genome sequence of Bradyrhizobium diazoefficiens XF6 isolated from soybean nodule.</title>
        <authorList>
            <person name="Noda R."/>
            <person name="Kakizaki K."/>
            <person name="Minamisawa K."/>
        </authorList>
    </citation>
    <scope>NUCLEOTIDE SEQUENCE</scope>
    <source>
        <strain evidence="3">XF6</strain>
    </source>
</reference>
<gene>
    <name evidence="2" type="ORF">XF5B_11800</name>
    <name evidence="3" type="ORF">XF6B_11870</name>
</gene>
<accession>A0A809ZTF2</accession>
<dbReference type="AlphaFoldDB" id="A0A809ZTF2"/>
<sequence>MKVIRAAQAGQGGQVTIACINKATVDLGVPFEKLTRALQKCYDTYFLPVWGYPVKLYNTDAAKSSDWQFVYFNDADAAGALGYHDLTKDGQPVSKVFVRTTLADHQLVSVTASHELFEMVIDPLANLWAEAADGTEYAYEMSDPVEEDTFLVDGIPMSNFVHPAWFEPFKHPPGTKFDHLGLLRKPFSMTRGGYVITKKKGVVSEQFGSRAKSARFAREDRVGHRSEHRKQEDGLRIPDNRAKRRVAAHEASALESALHGRS</sequence>
<evidence type="ECO:0000313" key="3">
    <source>
        <dbReference type="EMBL" id="BCE62388.1"/>
    </source>
</evidence>
<feature type="compositionally biased region" description="Basic and acidic residues" evidence="1">
    <location>
        <begin position="216"/>
        <end position="241"/>
    </location>
</feature>
<dbReference type="EMBL" id="AP023095">
    <property type="protein sequence ID" value="BCE53668.1"/>
    <property type="molecule type" value="Genomic_DNA"/>
</dbReference>
<feature type="compositionally biased region" description="Low complexity" evidence="1">
    <location>
        <begin position="249"/>
        <end position="262"/>
    </location>
</feature>
<proteinExistence type="predicted"/>
<name>A0A809ZTF2_9BRAD</name>
<feature type="region of interest" description="Disordered" evidence="1">
    <location>
        <begin position="215"/>
        <end position="262"/>
    </location>
</feature>
<protein>
    <submittedName>
        <fullName evidence="2">Uncharacterized protein</fullName>
    </submittedName>
</protein>
<dbReference type="EMBL" id="AP023096">
    <property type="protein sequence ID" value="BCE62388.1"/>
    <property type="molecule type" value="Genomic_DNA"/>
</dbReference>